<keyword evidence="2" id="KW-1185">Reference proteome</keyword>
<evidence type="ECO:0000313" key="2">
    <source>
        <dbReference type="Proteomes" id="UP001151516"/>
    </source>
</evidence>
<dbReference type="EMBL" id="JANBTX010000150">
    <property type="protein sequence ID" value="KAJ2685479.1"/>
    <property type="molecule type" value="Genomic_DNA"/>
</dbReference>
<comment type="caution">
    <text evidence="1">The sequence shown here is derived from an EMBL/GenBank/DDBJ whole genome shotgun (WGS) entry which is preliminary data.</text>
</comment>
<evidence type="ECO:0000313" key="1">
    <source>
        <dbReference type="EMBL" id="KAJ2685479.1"/>
    </source>
</evidence>
<gene>
    <name evidence="1" type="ORF">IWW39_004230</name>
</gene>
<accession>A0A9W8L3U2</accession>
<dbReference type="Proteomes" id="UP001151516">
    <property type="component" value="Unassembled WGS sequence"/>
</dbReference>
<proteinExistence type="predicted"/>
<dbReference type="AlphaFoldDB" id="A0A9W8L3U2"/>
<organism evidence="1 2">
    <name type="scientific">Coemansia spiralis</name>
    <dbReference type="NCBI Taxonomy" id="417178"/>
    <lineage>
        <taxon>Eukaryota</taxon>
        <taxon>Fungi</taxon>
        <taxon>Fungi incertae sedis</taxon>
        <taxon>Zoopagomycota</taxon>
        <taxon>Kickxellomycotina</taxon>
        <taxon>Kickxellomycetes</taxon>
        <taxon>Kickxellales</taxon>
        <taxon>Kickxellaceae</taxon>
        <taxon>Coemansia</taxon>
    </lineage>
</organism>
<sequence>MHSHISGNYAGKDYIVCWFTSLEDSEKVTKAVAKYCNGDNIIVKVVTSNFNGELITFLEESHGTSTYINEIPVTLVAFDKDGNKMSLPENIKSKFATA</sequence>
<reference evidence="1" key="1">
    <citation type="submission" date="2022-07" db="EMBL/GenBank/DDBJ databases">
        <title>Phylogenomic reconstructions and comparative analyses of Kickxellomycotina fungi.</title>
        <authorList>
            <person name="Reynolds N.K."/>
            <person name="Stajich J.E."/>
            <person name="Barry K."/>
            <person name="Grigoriev I.V."/>
            <person name="Crous P."/>
            <person name="Smith M.E."/>
        </authorList>
    </citation>
    <scope>NUCLEOTIDE SEQUENCE</scope>
    <source>
        <strain evidence="1">CBS 109367</strain>
    </source>
</reference>
<protein>
    <submittedName>
        <fullName evidence="1">Uncharacterized protein</fullName>
    </submittedName>
</protein>
<name>A0A9W8L3U2_9FUNG</name>